<evidence type="ECO:0000256" key="2">
    <source>
        <dbReference type="SAM" id="SignalP"/>
    </source>
</evidence>
<name>A0A840FP92_9BURK</name>
<dbReference type="Gene3D" id="3.40.190.10">
    <property type="entry name" value="Periplasmic binding protein-like II"/>
    <property type="match status" value="1"/>
</dbReference>
<dbReference type="EMBL" id="JACIFZ010000002">
    <property type="protein sequence ID" value="MBB4221945.1"/>
    <property type="molecule type" value="Genomic_DNA"/>
</dbReference>
<gene>
    <name evidence="3" type="ORF">GGD71_002705</name>
</gene>
<dbReference type="InterPro" id="IPR042100">
    <property type="entry name" value="Bug_dom1"/>
</dbReference>
<dbReference type="PIRSF" id="PIRSF017082">
    <property type="entry name" value="YflP"/>
    <property type="match status" value="1"/>
</dbReference>
<dbReference type="SUPFAM" id="SSF53850">
    <property type="entry name" value="Periplasmic binding protein-like II"/>
    <property type="match status" value="1"/>
</dbReference>
<comment type="similarity">
    <text evidence="1">Belongs to the UPF0065 (bug) family.</text>
</comment>
<dbReference type="Proteomes" id="UP000524450">
    <property type="component" value="Unassembled WGS sequence"/>
</dbReference>
<feature type="signal peptide" evidence="2">
    <location>
        <begin position="1"/>
        <end position="30"/>
    </location>
</feature>
<protein>
    <submittedName>
        <fullName evidence="3">Tripartite-type tricarboxylate transporter receptor subunit TctC</fullName>
    </submittedName>
</protein>
<dbReference type="AlphaFoldDB" id="A0A840FP92"/>
<reference evidence="3 4" key="1">
    <citation type="submission" date="2020-08" db="EMBL/GenBank/DDBJ databases">
        <title>Genomic Encyclopedia of Type Strains, Phase IV (KMG-V): Genome sequencing to study the core and pangenomes of soil and plant-associated prokaryotes.</title>
        <authorList>
            <person name="Whitman W."/>
        </authorList>
    </citation>
    <scope>NUCLEOTIDE SEQUENCE [LARGE SCALE GENOMIC DNA]</scope>
    <source>
        <strain evidence="3 4">34/80</strain>
    </source>
</reference>
<evidence type="ECO:0000313" key="3">
    <source>
        <dbReference type="EMBL" id="MBB4221945.1"/>
    </source>
</evidence>
<accession>A0A840FP92</accession>
<organism evidence="3 4">
    <name type="scientific">Variovorax guangxiensis</name>
    <dbReference type="NCBI Taxonomy" id="1775474"/>
    <lineage>
        <taxon>Bacteria</taxon>
        <taxon>Pseudomonadati</taxon>
        <taxon>Pseudomonadota</taxon>
        <taxon>Betaproteobacteria</taxon>
        <taxon>Burkholderiales</taxon>
        <taxon>Comamonadaceae</taxon>
        <taxon>Variovorax</taxon>
    </lineage>
</organism>
<evidence type="ECO:0000256" key="1">
    <source>
        <dbReference type="ARBA" id="ARBA00006987"/>
    </source>
</evidence>
<dbReference type="InterPro" id="IPR005064">
    <property type="entry name" value="BUG"/>
</dbReference>
<keyword evidence="3" id="KW-0675">Receptor</keyword>
<dbReference type="Gene3D" id="3.40.190.150">
    <property type="entry name" value="Bordetella uptake gene, domain 1"/>
    <property type="match status" value="1"/>
</dbReference>
<keyword evidence="2" id="KW-0732">Signal</keyword>
<dbReference type="PROSITE" id="PS51318">
    <property type="entry name" value="TAT"/>
    <property type="match status" value="1"/>
</dbReference>
<dbReference type="Pfam" id="PF03401">
    <property type="entry name" value="TctC"/>
    <property type="match status" value="1"/>
</dbReference>
<dbReference type="PANTHER" id="PTHR42928">
    <property type="entry name" value="TRICARBOXYLATE-BINDING PROTEIN"/>
    <property type="match status" value="1"/>
</dbReference>
<feature type="chain" id="PRO_5032886922" evidence="2">
    <location>
        <begin position="31"/>
        <end position="322"/>
    </location>
</feature>
<proteinExistence type="inferred from homology"/>
<dbReference type="InterPro" id="IPR006311">
    <property type="entry name" value="TAT_signal"/>
</dbReference>
<sequence length="322" mass="32880">MNKMPSVSRRHAMAALGGAVALAASPRLFAQGARPLTWLVGQPAGGSVDILTRLVARHVEQALGQPVVVDNRPGAAGAIALQAAARAPHDGLTVVTIPGPILTSMPVPRIGKELTGVATLAKGPMVLVGTTASPMPPTLAALLAAGKDPKAFSFASSGNGTSQHLAGELMNQIAGTRIVHVPYKGGSQAVTDVVGGQVQLGMLGITPVLPHIKSGKLHAYGVTTATRSPALPDVPTLREAGLPGFDADQWFVVAAPAGVPAERVRALNAAIAQALQKPEVQSGYAAAGVTPAPATAEQTTTFVVQELQRWQTLAKKADLPLD</sequence>
<evidence type="ECO:0000313" key="4">
    <source>
        <dbReference type="Proteomes" id="UP000524450"/>
    </source>
</evidence>
<dbReference type="PANTHER" id="PTHR42928:SF5">
    <property type="entry name" value="BLR1237 PROTEIN"/>
    <property type="match status" value="1"/>
</dbReference>
<comment type="caution">
    <text evidence="3">The sequence shown here is derived from an EMBL/GenBank/DDBJ whole genome shotgun (WGS) entry which is preliminary data.</text>
</comment>
<dbReference type="RefSeq" id="WP_184638308.1">
    <property type="nucleotide sequence ID" value="NZ_JACIFZ010000002.1"/>
</dbReference>